<dbReference type="GO" id="GO:0005975">
    <property type="term" value="P:carbohydrate metabolic process"/>
    <property type="evidence" value="ECO:0007669"/>
    <property type="project" value="InterPro"/>
</dbReference>
<evidence type="ECO:0000259" key="4">
    <source>
        <dbReference type="Pfam" id="PF01301"/>
    </source>
</evidence>
<feature type="domain" description="Glycoside hydrolase 35 catalytic" evidence="4">
    <location>
        <begin position="90"/>
        <end position="195"/>
    </location>
</feature>
<dbReference type="PANTHER" id="PTHR23421">
    <property type="entry name" value="BETA-GALACTOSIDASE RELATED"/>
    <property type="match status" value="1"/>
</dbReference>
<dbReference type="SUPFAM" id="SSF51445">
    <property type="entry name" value="(Trans)glycosidases"/>
    <property type="match status" value="1"/>
</dbReference>
<dbReference type="GO" id="GO:0004553">
    <property type="term" value="F:hydrolase activity, hydrolyzing O-glycosyl compounds"/>
    <property type="evidence" value="ECO:0007669"/>
    <property type="project" value="InterPro"/>
</dbReference>
<dbReference type="AlphaFoldDB" id="A0A7R9GCP8"/>
<feature type="region of interest" description="Disordered" evidence="3">
    <location>
        <begin position="744"/>
        <end position="797"/>
    </location>
</feature>
<feature type="domain" description="Glycoside hydrolase 35 catalytic" evidence="4">
    <location>
        <begin position="219"/>
        <end position="441"/>
    </location>
</feature>
<feature type="compositionally biased region" description="Low complexity" evidence="3">
    <location>
        <begin position="744"/>
        <end position="763"/>
    </location>
</feature>
<dbReference type="EMBL" id="OA882547">
    <property type="protein sequence ID" value="CAD7275930.1"/>
    <property type="molecule type" value="Genomic_DNA"/>
</dbReference>
<dbReference type="InterPro" id="IPR017853">
    <property type="entry name" value="GH"/>
</dbReference>
<dbReference type="SUPFAM" id="SSF54631">
    <property type="entry name" value="CBS-domain pair"/>
    <property type="match status" value="1"/>
</dbReference>
<dbReference type="Proteomes" id="UP000678499">
    <property type="component" value="Unassembled WGS sequence"/>
</dbReference>
<evidence type="ECO:0000256" key="3">
    <source>
        <dbReference type="SAM" id="MobiDB-lite"/>
    </source>
</evidence>
<evidence type="ECO:0000256" key="2">
    <source>
        <dbReference type="RuleBase" id="RU003679"/>
    </source>
</evidence>
<dbReference type="InterPro" id="IPR001944">
    <property type="entry name" value="Glycoside_Hdrlase_35"/>
</dbReference>
<dbReference type="FunFam" id="3.10.580.10:FF:000032">
    <property type="entry name" value="Chloride channel protein"/>
    <property type="match status" value="1"/>
</dbReference>
<protein>
    <recommendedName>
        <fullName evidence="8">Beta-galactosidase</fullName>
    </recommendedName>
</protein>
<organism evidence="6">
    <name type="scientific">Notodromas monacha</name>
    <dbReference type="NCBI Taxonomy" id="399045"/>
    <lineage>
        <taxon>Eukaryota</taxon>
        <taxon>Metazoa</taxon>
        <taxon>Ecdysozoa</taxon>
        <taxon>Arthropoda</taxon>
        <taxon>Crustacea</taxon>
        <taxon>Oligostraca</taxon>
        <taxon>Ostracoda</taxon>
        <taxon>Podocopa</taxon>
        <taxon>Podocopida</taxon>
        <taxon>Cypridocopina</taxon>
        <taxon>Cypridoidea</taxon>
        <taxon>Cyprididae</taxon>
        <taxon>Notodromas</taxon>
    </lineage>
</organism>
<gene>
    <name evidence="6" type="ORF">NMOB1V02_LOCUS3715</name>
</gene>
<keyword evidence="7" id="KW-1185">Reference proteome</keyword>
<comment type="similarity">
    <text evidence="1 2">Belongs to the glycosyl hydrolase 35 family.</text>
</comment>
<dbReference type="OrthoDB" id="1657402at2759"/>
<accession>A0A7R9GCP8</accession>
<evidence type="ECO:0000259" key="5">
    <source>
        <dbReference type="Pfam" id="PF21317"/>
    </source>
</evidence>
<evidence type="ECO:0000256" key="1">
    <source>
        <dbReference type="ARBA" id="ARBA00009809"/>
    </source>
</evidence>
<sequence>MKQLDKVGGAAVPRFPCGKSGEETNGARGIAMRETYWSQMKGFSFQFVVKRSDTNIKKRELGANGQDLPTLYGYYTEGGIVSGLEEDGTQFLLNGKRIQLISGSVHYFRIHPDYWRSSLRKLKACGMNAVITYVPWNLHEPVKDVYDFGEGDNDMSLFLDLDSFLRIAREEELFVIVRPGPYICSEWDFGGLPSHGLRSVNYVAENNIFSSLLLLTFSYLLRDPEMRVRTAYPGYMDRVSEFYQRLVPILRLHQWMPGNAGPIIAAQIENEYGAFIRLSGIERDTVYLEGVRDLMINNGLDKIYFFFSDSPASTGLDDLMTANFQGSAEAQFNALEQLQPLRPLWAMELWAGWFDHWLEGAHNTFPIETTLEDLRVIFSRNGSVNFYMFQGGTNFGFLNGANSIVPTFPNYIPDTTSYDYDGCISESGDYTEKYEAVCSFMQANTINPPIALPERPLETSKMAPVAIPVSSYLTLDDLLSQNVPLYTEEKLVNMENLGTSEIDGQDYGFLLYRKTAILPAGENIITFATETRDMVTVMIDGVHQIGPLTTEDDLLGPGYWYAREPTLTVVGEDRSVTLDFLVENLGRVNYGAASVYEHQQKGLIGGNILLNGEPLSVWETRPLTFKANWIKLEQMILLGSIPRLELVRALEKHIGRERRMKAASRWHNLAQKALLESRVKELAASREAMMWSRASGTDAESVSSLTGLRHNGKDEDGDGAMTATSTTNARQEELAANLMRNALGVDSSSSGDQGQDHAQSQSSPVIGGGGGSGEGGRRSSRFEVVPTSSDAEKTAAAAAAAAASAKAKGSKEDEEASKRQQHATDLLMEFSVNKDYSATNSLPAPGQRPIKSILKKTPSFHFPAEGEDVDGSQRPSRSRAGTSVKNSPYGTMDSTRMRRAMDVWKALGRAASQLSGLDKGPYGTWTPKRVQLPLERVIDLPPEEQRRWEERELALSVDFSLVSVDPAPFQLVEKTTLLKVHSLFSLLSLKLAYVTALGKLIGVVALRDLRGAIEGVNAGHFTAPAAGTSLAEEKSEGAVIVVVEDEQHASEK</sequence>
<feature type="domain" description="Beta-galactosidase 1-like first all-beta" evidence="5">
    <location>
        <begin position="504"/>
        <end position="623"/>
    </location>
</feature>
<dbReference type="Gene3D" id="3.20.20.80">
    <property type="entry name" value="Glycosidases"/>
    <property type="match status" value="1"/>
</dbReference>
<feature type="compositionally biased region" description="Polar residues" evidence="3">
    <location>
        <begin position="694"/>
        <end position="706"/>
    </location>
</feature>
<dbReference type="InterPro" id="IPR031330">
    <property type="entry name" value="Gly_Hdrlase_35_cat"/>
</dbReference>
<evidence type="ECO:0000313" key="6">
    <source>
        <dbReference type="EMBL" id="CAD7275930.1"/>
    </source>
</evidence>
<dbReference type="PRINTS" id="PR00742">
    <property type="entry name" value="GLHYDRLASE35"/>
</dbReference>
<feature type="compositionally biased region" description="Polar residues" evidence="3">
    <location>
        <begin position="873"/>
        <end position="892"/>
    </location>
</feature>
<dbReference type="EMBL" id="CAJPEX010000510">
    <property type="protein sequence ID" value="CAG0916082.1"/>
    <property type="molecule type" value="Genomic_DNA"/>
</dbReference>
<name>A0A7R9GCP8_9CRUS</name>
<dbReference type="Gene3D" id="2.60.120.260">
    <property type="entry name" value="Galactose-binding domain-like"/>
    <property type="match status" value="2"/>
</dbReference>
<dbReference type="InterPro" id="IPR048912">
    <property type="entry name" value="BetaGal1-like_ABD1"/>
</dbReference>
<feature type="region of interest" description="Disordered" evidence="3">
    <location>
        <begin position="861"/>
        <end position="892"/>
    </location>
</feature>
<dbReference type="Pfam" id="PF21317">
    <property type="entry name" value="BetaGal_ABD_1"/>
    <property type="match status" value="1"/>
</dbReference>
<dbReference type="Pfam" id="PF01301">
    <property type="entry name" value="Glyco_hydro_35"/>
    <property type="match status" value="2"/>
</dbReference>
<proteinExistence type="inferred from homology"/>
<evidence type="ECO:0008006" key="8">
    <source>
        <dbReference type="Google" id="ProtNLM"/>
    </source>
</evidence>
<reference evidence="6" key="1">
    <citation type="submission" date="2020-11" db="EMBL/GenBank/DDBJ databases">
        <authorList>
            <person name="Tran Van P."/>
        </authorList>
    </citation>
    <scope>NUCLEOTIDE SEQUENCE</scope>
</reference>
<feature type="region of interest" description="Disordered" evidence="3">
    <location>
        <begin position="691"/>
        <end position="726"/>
    </location>
</feature>
<dbReference type="InterPro" id="IPR046342">
    <property type="entry name" value="CBS_dom_sf"/>
</dbReference>
<evidence type="ECO:0000313" key="7">
    <source>
        <dbReference type="Proteomes" id="UP000678499"/>
    </source>
</evidence>
<dbReference type="Gene3D" id="3.10.580.10">
    <property type="entry name" value="CBS-domain"/>
    <property type="match status" value="1"/>
</dbReference>